<dbReference type="CDD" id="cd16448">
    <property type="entry name" value="RING-H2"/>
    <property type="match status" value="1"/>
</dbReference>
<feature type="region of interest" description="Disordered" evidence="5">
    <location>
        <begin position="1"/>
        <end position="21"/>
    </location>
</feature>
<dbReference type="InterPro" id="IPR013083">
    <property type="entry name" value="Znf_RING/FYVE/PHD"/>
</dbReference>
<feature type="compositionally biased region" description="Low complexity" evidence="5">
    <location>
        <begin position="209"/>
        <end position="228"/>
    </location>
</feature>
<dbReference type="RefSeq" id="XP_010698936.1">
    <property type="nucleotide sequence ID" value="XM_010700634.1"/>
</dbReference>
<keyword evidence="2 4" id="KW-0863">Zinc-finger</keyword>
<dbReference type="eggNOG" id="ENOG502SHW1">
    <property type="taxonomic scope" value="Eukaryota"/>
</dbReference>
<dbReference type="PROSITE" id="PS50089">
    <property type="entry name" value="ZF_RING_2"/>
    <property type="match status" value="1"/>
</dbReference>
<dbReference type="OrthoDB" id="8062037at2759"/>
<dbReference type="KEGG" id="lpan:LPMP_211510"/>
<feature type="domain" description="RING-type" evidence="6">
    <location>
        <begin position="248"/>
        <end position="272"/>
    </location>
</feature>
<sequence>MLPSSFSSPTAGSGDNTDDATNTHMHVHTVVINLGDADRIAAGANVGMVNVLSAVPATVSAVMTAAMDLSDLPGLVDLVSDTTPANNAAREWNARSCSPFAPEEVISTFDIVQPPPPSPLTAIAFTSGGGTEWADTAASASPPLSAPEVKECAICLEPLFRMSVRRVAPGNGENLPNSAPYRSNLSAADREAPAAPSQAPPSHPPTPSLPLSVAPPDAAASSDATQPPARDIVAEAAMDVKTVREVYCGHRFHEPCILRWITLGHYLCPLCRSPFVFE</sequence>
<dbReference type="Gene3D" id="3.30.40.10">
    <property type="entry name" value="Zinc/RING finger domain, C3HC4 (zinc finger)"/>
    <property type="match status" value="1"/>
</dbReference>
<name>A0A088RSN8_LEIPA</name>
<evidence type="ECO:0000256" key="3">
    <source>
        <dbReference type="ARBA" id="ARBA00022833"/>
    </source>
</evidence>
<feature type="compositionally biased region" description="Pro residues" evidence="5">
    <location>
        <begin position="198"/>
        <end position="208"/>
    </location>
</feature>
<accession>A0A088RSN8</accession>
<dbReference type="GO" id="GO:0061630">
    <property type="term" value="F:ubiquitin protein ligase activity"/>
    <property type="evidence" value="ECO:0007669"/>
    <property type="project" value="TreeGrafter"/>
</dbReference>
<feature type="region of interest" description="Disordered" evidence="5">
    <location>
        <begin position="168"/>
        <end position="228"/>
    </location>
</feature>
<evidence type="ECO:0000256" key="1">
    <source>
        <dbReference type="ARBA" id="ARBA00022723"/>
    </source>
</evidence>
<evidence type="ECO:0000256" key="2">
    <source>
        <dbReference type="ARBA" id="ARBA00022771"/>
    </source>
</evidence>
<dbReference type="GO" id="GO:0008270">
    <property type="term" value="F:zinc ion binding"/>
    <property type="evidence" value="ECO:0007669"/>
    <property type="project" value="UniProtKB-KW"/>
</dbReference>
<evidence type="ECO:0000256" key="4">
    <source>
        <dbReference type="PROSITE-ProRule" id="PRU00175"/>
    </source>
</evidence>
<evidence type="ECO:0000313" key="8">
    <source>
        <dbReference type="Proteomes" id="UP000063063"/>
    </source>
</evidence>
<evidence type="ECO:0000259" key="6">
    <source>
        <dbReference type="PROSITE" id="PS50089"/>
    </source>
</evidence>
<dbReference type="SMART" id="SM00184">
    <property type="entry name" value="RING"/>
    <property type="match status" value="1"/>
</dbReference>
<evidence type="ECO:0000313" key="7">
    <source>
        <dbReference type="EMBL" id="AIN98229.1"/>
    </source>
</evidence>
<proteinExistence type="predicted"/>
<dbReference type="EMBL" id="CP009390">
    <property type="protein sequence ID" value="AIN98229.1"/>
    <property type="molecule type" value="Genomic_DNA"/>
</dbReference>
<organism evidence="7 8">
    <name type="scientific">Leishmania panamensis</name>
    <dbReference type="NCBI Taxonomy" id="5679"/>
    <lineage>
        <taxon>Eukaryota</taxon>
        <taxon>Discoba</taxon>
        <taxon>Euglenozoa</taxon>
        <taxon>Kinetoplastea</taxon>
        <taxon>Metakinetoplastina</taxon>
        <taxon>Trypanosomatida</taxon>
        <taxon>Trypanosomatidae</taxon>
        <taxon>Leishmaniinae</taxon>
        <taxon>Leishmania</taxon>
        <taxon>Leishmania guyanensis species complex</taxon>
    </lineage>
</organism>
<dbReference type="GO" id="GO:0016567">
    <property type="term" value="P:protein ubiquitination"/>
    <property type="evidence" value="ECO:0007669"/>
    <property type="project" value="TreeGrafter"/>
</dbReference>
<reference evidence="7 8" key="1">
    <citation type="journal article" date="2015" name="Sci. Rep.">
        <title>The genome of Leishmania panamensis: insights into genomics of the L. (Viannia) subgenus.</title>
        <authorList>
            <person name="Llanes A."/>
            <person name="Restrepo C.M."/>
            <person name="Vecchio G.D."/>
            <person name="Anguizola F.J."/>
            <person name="Lleonart R."/>
        </authorList>
    </citation>
    <scope>NUCLEOTIDE SEQUENCE [LARGE SCALE GENOMIC DNA]</scope>
    <source>
        <strain evidence="7 8">MHOM/PA/94/PSC-1</strain>
    </source>
</reference>
<dbReference type="VEuPathDB" id="TriTrypDB:LPMP_211510"/>
<evidence type="ECO:0000256" key="5">
    <source>
        <dbReference type="SAM" id="MobiDB-lite"/>
    </source>
</evidence>
<dbReference type="InterPro" id="IPR001841">
    <property type="entry name" value="Znf_RING"/>
</dbReference>
<dbReference type="AlphaFoldDB" id="A0A088RSN8"/>
<dbReference type="PANTHER" id="PTHR45969:SF69">
    <property type="entry name" value="FINGER DOMAIN PROTEIN, PUTATIVE (AFU_ORTHOLOGUE AFUA_3G12190)-RELATED"/>
    <property type="match status" value="1"/>
</dbReference>
<keyword evidence="1" id="KW-0479">Metal-binding</keyword>
<dbReference type="Pfam" id="PF13639">
    <property type="entry name" value="zf-RING_2"/>
    <property type="match status" value="1"/>
</dbReference>
<dbReference type="PANTHER" id="PTHR45969">
    <property type="entry name" value="RING ZINC FINGER PROTEIN-RELATED"/>
    <property type="match status" value="1"/>
</dbReference>
<dbReference type="VEuPathDB" id="TriTrypDB:LPAL13_210019600"/>
<dbReference type="GeneID" id="22574973"/>
<protein>
    <submittedName>
        <fullName evidence="7">Ubiquitin protein ligase, putative</fullName>
    </submittedName>
</protein>
<dbReference type="Proteomes" id="UP000063063">
    <property type="component" value="Chromosome 21"/>
</dbReference>
<keyword evidence="8" id="KW-1185">Reference proteome</keyword>
<keyword evidence="3" id="KW-0862">Zinc</keyword>
<feature type="compositionally biased region" description="Polar residues" evidence="5">
    <location>
        <begin position="174"/>
        <end position="186"/>
    </location>
</feature>
<gene>
    <name evidence="7" type="ORF">LPMP_211510</name>
</gene>
<dbReference type="SUPFAM" id="SSF57850">
    <property type="entry name" value="RING/U-box"/>
    <property type="match status" value="1"/>
</dbReference>
<keyword evidence="7" id="KW-0436">Ligase</keyword>